<dbReference type="GeneID" id="17320966"/>
<dbReference type="AlphaFoldDB" id="R7Q4K0"/>
<dbReference type="KEGG" id="ccp:CHC_T00002242001"/>
<keyword evidence="1" id="KW-0732">Signal</keyword>
<evidence type="ECO:0000256" key="1">
    <source>
        <dbReference type="SAM" id="SignalP"/>
    </source>
</evidence>
<gene>
    <name evidence="2" type="ORF">CHC_T00002242001</name>
</gene>
<evidence type="ECO:0000313" key="3">
    <source>
        <dbReference type="Proteomes" id="UP000012073"/>
    </source>
</evidence>
<evidence type="ECO:0000313" key="2">
    <source>
        <dbReference type="EMBL" id="CDF33447.1"/>
    </source>
</evidence>
<accession>R7Q4K0</accession>
<dbReference type="EMBL" id="HG001646">
    <property type="protein sequence ID" value="CDF33447.1"/>
    <property type="molecule type" value="Genomic_DNA"/>
</dbReference>
<keyword evidence="3" id="KW-1185">Reference proteome</keyword>
<feature type="signal peptide" evidence="1">
    <location>
        <begin position="1"/>
        <end position="19"/>
    </location>
</feature>
<protein>
    <submittedName>
        <fullName evidence="2">Uncharacterized protein</fullName>
    </submittedName>
</protein>
<dbReference type="Proteomes" id="UP000012073">
    <property type="component" value="Unassembled WGS sequence"/>
</dbReference>
<sequence>MSLRLLVACSYQLLVPVEASSTMRTKSKGEELPTNKYNLCAGRRCEPRRALYVHFSAPDHE</sequence>
<dbReference type="RefSeq" id="XP_005713250.1">
    <property type="nucleotide sequence ID" value="XM_005713193.1"/>
</dbReference>
<name>R7Q4K0_CHOCR</name>
<feature type="chain" id="PRO_5004443139" evidence="1">
    <location>
        <begin position="20"/>
        <end position="61"/>
    </location>
</feature>
<proteinExistence type="predicted"/>
<organism evidence="2 3">
    <name type="scientific">Chondrus crispus</name>
    <name type="common">Carrageen Irish moss</name>
    <name type="synonym">Polymorpha crispa</name>
    <dbReference type="NCBI Taxonomy" id="2769"/>
    <lineage>
        <taxon>Eukaryota</taxon>
        <taxon>Rhodophyta</taxon>
        <taxon>Florideophyceae</taxon>
        <taxon>Rhodymeniophycidae</taxon>
        <taxon>Gigartinales</taxon>
        <taxon>Gigartinaceae</taxon>
        <taxon>Chondrus</taxon>
    </lineage>
</organism>
<dbReference type="Gramene" id="CDF33447">
    <property type="protein sequence ID" value="CDF33447"/>
    <property type="gene ID" value="CHC_T00002242001"/>
</dbReference>
<reference evidence="3" key="1">
    <citation type="journal article" date="2013" name="Proc. Natl. Acad. Sci. U.S.A.">
        <title>Genome structure and metabolic features in the red seaweed Chondrus crispus shed light on evolution of the Archaeplastida.</title>
        <authorList>
            <person name="Collen J."/>
            <person name="Porcel B."/>
            <person name="Carre W."/>
            <person name="Ball S.G."/>
            <person name="Chaparro C."/>
            <person name="Tonon T."/>
            <person name="Barbeyron T."/>
            <person name="Michel G."/>
            <person name="Noel B."/>
            <person name="Valentin K."/>
            <person name="Elias M."/>
            <person name="Artiguenave F."/>
            <person name="Arun A."/>
            <person name="Aury J.M."/>
            <person name="Barbosa-Neto J.F."/>
            <person name="Bothwell J.H."/>
            <person name="Bouget F.Y."/>
            <person name="Brillet L."/>
            <person name="Cabello-Hurtado F."/>
            <person name="Capella-Gutierrez S."/>
            <person name="Charrier B."/>
            <person name="Cladiere L."/>
            <person name="Cock J.M."/>
            <person name="Coelho S.M."/>
            <person name="Colleoni C."/>
            <person name="Czjzek M."/>
            <person name="Da Silva C."/>
            <person name="Delage L."/>
            <person name="Denoeud F."/>
            <person name="Deschamps P."/>
            <person name="Dittami S.M."/>
            <person name="Gabaldon T."/>
            <person name="Gachon C.M."/>
            <person name="Groisillier A."/>
            <person name="Herve C."/>
            <person name="Jabbari K."/>
            <person name="Katinka M."/>
            <person name="Kloareg B."/>
            <person name="Kowalczyk N."/>
            <person name="Labadie K."/>
            <person name="Leblanc C."/>
            <person name="Lopez P.J."/>
            <person name="McLachlan D.H."/>
            <person name="Meslet-Cladiere L."/>
            <person name="Moustafa A."/>
            <person name="Nehr Z."/>
            <person name="Nyvall Collen P."/>
            <person name="Panaud O."/>
            <person name="Partensky F."/>
            <person name="Poulain J."/>
            <person name="Rensing S.A."/>
            <person name="Rousvoal S."/>
            <person name="Samson G."/>
            <person name="Symeonidi A."/>
            <person name="Weissenbach J."/>
            <person name="Zambounis A."/>
            <person name="Wincker P."/>
            <person name="Boyen C."/>
        </authorList>
    </citation>
    <scope>NUCLEOTIDE SEQUENCE [LARGE SCALE GENOMIC DNA]</scope>
    <source>
        <strain evidence="3">cv. Stackhouse</strain>
    </source>
</reference>